<gene>
    <name evidence="2" type="ORF">SAMN05216499_12021</name>
</gene>
<dbReference type="EMBL" id="FRBI01000020">
    <property type="protein sequence ID" value="SHN08286.1"/>
    <property type="molecule type" value="Genomic_DNA"/>
</dbReference>
<accession>A0A1M7NWA3</accession>
<proteinExistence type="predicted"/>
<dbReference type="PROSITE" id="PS50075">
    <property type="entry name" value="CARRIER"/>
    <property type="match status" value="1"/>
</dbReference>
<organism evidence="2 3">
    <name type="scientific">Actinacidiphila paucisporea</name>
    <dbReference type="NCBI Taxonomy" id="310782"/>
    <lineage>
        <taxon>Bacteria</taxon>
        <taxon>Bacillati</taxon>
        <taxon>Actinomycetota</taxon>
        <taxon>Actinomycetes</taxon>
        <taxon>Kitasatosporales</taxon>
        <taxon>Streptomycetaceae</taxon>
        <taxon>Actinacidiphila</taxon>
    </lineage>
</organism>
<dbReference type="SUPFAM" id="SSF47336">
    <property type="entry name" value="ACP-like"/>
    <property type="match status" value="1"/>
</dbReference>
<feature type="domain" description="Carrier" evidence="1">
    <location>
        <begin position="3"/>
        <end position="82"/>
    </location>
</feature>
<dbReference type="AlphaFoldDB" id="A0A1M7NWA3"/>
<protein>
    <submittedName>
        <fullName evidence="2">Acyl carrier protein/minimal PKS acyl carrier protein</fullName>
    </submittedName>
</protein>
<name>A0A1M7NWA3_9ACTN</name>
<dbReference type="InterPro" id="IPR009081">
    <property type="entry name" value="PP-bd_ACP"/>
</dbReference>
<sequence length="82" mass="8950">MSTFTISELMEILVVKAGLPRSAVTADPSATLSDVDLDSLAQLQVKAEIEDRYGIELDDEHANATFGELVTLVNEELSERAR</sequence>
<evidence type="ECO:0000313" key="3">
    <source>
        <dbReference type="Proteomes" id="UP000184111"/>
    </source>
</evidence>
<dbReference type="STRING" id="310782.SAMN05216499_12021"/>
<dbReference type="InterPro" id="IPR036736">
    <property type="entry name" value="ACP-like_sf"/>
</dbReference>
<reference evidence="2 3" key="1">
    <citation type="submission" date="2016-11" db="EMBL/GenBank/DDBJ databases">
        <authorList>
            <person name="Jaros S."/>
            <person name="Januszkiewicz K."/>
            <person name="Wedrychowicz H."/>
        </authorList>
    </citation>
    <scope>NUCLEOTIDE SEQUENCE [LARGE SCALE GENOMIC DNA]</scope>
    <source>
        <strain evidence="2 3">CGMCC 4.2025</strain>
    </source>
</reference>
<evidence type="ECO:0000259" key="1">
    <source>
        <dbReference type="PROSITE" id="PS50075"/>
    </source>
</evidence>
<dbReference type="Gene3D" id="1.10.1200.10">
    <property type="entry name" value="ACP-like"/>
    <property type="match status" value="1"/>
</dbReference>
<keyword evidence="3" id="KW-1185">Reference proteome</keyword>
<dbReference type="OrthoDB" id="3537906at2"/>
<evidence type="ECO:0000313" key="2">
    <source>
        <dbReference type="EMBL" id="SHN08286.1"/>
    </source>
</evidence>
<dbReference type="Proteomes" id="UP000184111">
    <property type="component" value="Unassembled WGS sequence"/>
</dbReference>
<dbReference type="Pfam" id="PF00550">
    <property type="entry name" value="PP-binding"/>
    <property type="match status" value="1"/>
</dbReference>